<evidence type="ECO:0000256" key="4">
    <source>
        <dbReference type="ARBA" id="ARBA00022525"/>
    </source>
</evidence>
<dbReference type="InterPro" id="IPR002035">
    <property type="entry name" value="VWF_A"/>
</dbReference>
<dbReference type="SUPFAM" id="SSF49313">
    <property type="entry name" value="Cadherin-like"/>
    <property type="match status" value="1"/>
</dbReference>
<dbReference type="SUPFAM" id="SSF53300">
    <property type="entry name" value="vWA-like"/>
    <property type="match status" value="1"/>
</dbReference>
<dbReference type="NCBIfam" id="TIGR01965">
    <property type="entry name" value="VCBS_repeat"/>
    <property type="match status" value="1"/>
</dbReference>
<dbReference type="Gene3D" id="2.60.40.60">
    <property type="entry name" value="Cadherins"/>
    <property type="match status" value="1"/>
</dbReference>
<dbReference type="EMBL" id="JBGOOW010000088">
    <property type="protein sequence ID" value="MEZ8184068.1"/>
    <property type="molecule type" value="Genomic_DNA"/>
</dbReference>
<evidence type="ECO:0000259" key="9">
    <source>
        <dbReference type="PROSITE" id="PS50268"/>
    </source>
</evidence>
<dbReference type="SMART" id="SM00112">
    <property type="entry name" value="CA"/>
    <property type="match status" value="1"/>
</dbReference>
<protein>
    <submittedName>
        <fullName evidence="10">Ig-like domain-containing protein</fullName>
    </submittedName>
</protein>
<feature type="domain" description="VWFA" evidence="8">
    <location>
        <begin position="389"/>
        <end position="624"/>
    </location>
</feature>
<dbReference type="Proteomes" id="UP001569200">
    <property type="component" value="Unassembled WGS sequence"/>
</dbReference>
<reference evidence="10 11" key="1">
    <citation type="submission" date="2024-06" db="EMBL/GenBank/DDBJ databases">
        <authorList>
            <person name="Steensen K."/>
            <person name="Seneca J."/>
            <person name="Bartlau N."/>
            <person name="Yu A.X."/>
            <person name="Polz M.F."/>
        </authorList>
    </citation>
    <scope>NUCLEOTIDE SEQUENCE [LARGE SCALE GENOMIC DNA]</scope>
    <source>
        <strain evidence="10 11">1F145</strain>
    </source>
</reference>
<evidence type="ECO:0000259" key="8">
    <source>
        <dbReference type="PROSITE" id="PS50234"/>
    </source>
</evidence>
<keyword evidence="6" id="KW-0106">Calcium</keyword>
<keyword evidence="7" id="KW-0472">Membrane</keyword>
<comment type="caution">
    <text evidence="10">The sequence shown here is derived from an EMBL/GenBank/DDBJ whole genome shotgun (WGS) entry which is preliminary data.</text>
</comment>
<evidence type="ECO:0000256" key="1">
    <source>
        <dbReference type="ARBA" id="ARBA00001913"/>
    </source>
</evidence>
<dbReference type="InterPro" id="IPR036465">
    <property type="entry name" value="vWFA_dom_sf"/>
</dbReference>
<dbReference type="PROSITE" id="PS50234">
    <property type="entry name" value="VWFA"/>
    <property type="match status" value="1"/>
</dbReference>
<gene>
    <name evidence="10" type="ORF">ACED33_25745</name>
</gene>
<dbReference type="SUPFAM" id="SSF51120">
    <property type="entry name" value="beta-Roll"/>
    <property type="match status" value="1"/>
</dbReference>
<dbReference type="CDD" id="cd11304">
    <property type="entry name" value="Cadherin_repeat"/>
    <property type="match status" value="1"/>
</dbReference>
<accession>A0ABV4M069</accession>
<sequence>GVSEAKTITITVTGSNDVPVAKDATETTEENTVLTGNVPAATDVDGTVESYQLVDDVKEGSLSFKADGSYTFTPGSDFDDLPVGQDRDVTFTYTATDNDSGVSEAKTITITVTGSNDVPPEFISGGNDSKGLNAAGEADADIYQFEAVENKSGGEVGTVKAFDSDSGDSLSYVLKNHLGLFEIDNVTGVISLKPGVSLDHKTKDSYQLSVDVKDSDGLTDTASVTVNIIGETISLNDSSIILLESTLSGEQPVKAEGDLSADIGSSTEARYQFGDAQNLSGVTSNGKIVQFEVSDDHATLLGFTSSGFERVEILKATIDTNSGHYKISQSAPIDHPEQGADELILPINVAVKVGTQFETATLNLNLIDSIPMGRNQHHTINDVELQNNSLIIALDASNSMKDWVKDANGKYVTRWDLARNSIKDMFEKYDDLGDVKLKIATHSGYPSGKVSGWIESLEDIDAFFNSVQPSGWTPYSQAINQLNDILNDQENQDQLDGTSSQLYFISDGNPSDFSTWTNQTNSYYIKARTDLMKNLQADDFESEQRYNDLLNGRVTPSKAEEQLILELAMEASLTESGHVFNNIWSIGIGKGASLEYLTPVATDKGSIIVVEDDANIGDALTKTISGQLQSTIIPFYQGALEQEVYSISVGDDIYHFNHESGYVIQTNKFGVQFQFEEGSLVKLPTEHGFLTINFENGWYDYKASNVAGHQQEKFKVIIVDSDGDTANSEIVIDIRDSAPEAISLRGSDQVHGEGNDILIGGDASDTLNGGLGDDILIGGDASDTLNGGLGDDILTGGSGKDIFLFDHASFSDTESTDTITDFKFGQDKLDLTDVFSADQSNSTIDNLLAHVDATYDGNEQIILKVTSDLGQVNNITMNNLDLSEVDISASSMSNEIVEQLYQQQVFNVD</sequence>
<feature type="domain" description="Cadherin" evidence="9">
    <location>
        <begin position="139"/>
        <end position="254"/>
    </location>
</feature>
<feature type="non-terminal residue" evidence="10">
    <location>
        <position position="1"/>
    </location>
</feature>
<evidence type="ECO:0000256" key="3">
    <source>
        <dbReference type="ARBA" id="ARBA00004613"/>
    </source>
</evidence>
<dbReference type="PRINTS" id="PR00313">
    <property type="entry name" value="CABNDNGRPT"/>
</dbReference>
<comment type="subcellular location">
    <subcellularLocation>
        <location evidence="2">Membrane</location>
    </subcellularLocation>
    <subcellularLocation>
        <location evidence="3">Secreted</location>
    </subcellularLocation>
</comment>
<keyword evidence="11" id="KW-1185">Reference proteome</keyword>
<evidence type="ECO:0000256" key="7">
    <source>
        <dbReference type="ARBA" id="ARBA00023136"/>
    </source>
</evidence>
<evidence type="ECO:0000256" key="2">
    <source>
        <dbReference type="ARBA" id="ARBA00004370"/>
    </source>
</evidence>
<dbReference type="Pfam" id="PF08548">
    <property type="entry name" value="Peptidase_M10_C"/>
    <property type="match status" value="1"/>
</dbReference>
<dbReference type="Gene3D" id="2.150.10.10">
    <property type="entry name" value="Serralysin-like metalloprotease, C-terminal"/>
    <property type="match status" value="1"/>
</dbReference>
<dbReference type="InterPro" id="IPR040853">
    <property type="entry name" value="RapA2_cadherin-like"/>
</dbReference>
<evidence type="ECO:0000313" key="10">
    <source>
        <dbReference type="EMBL" id="MEZ8184068.1"/>
    </source>
</evidence>
<dbReference type="InterPro" id="IPR010221">
    <property type="entry name" value="VCBS_dom"/>
</dbReference>
<dbReference type="PANTHER" id="PTHR24027:SF438">
    <property type="entry name" value="CADHERIN 23"/>
    <property type="match status" value="1"/>
</dbReference>
<dbReference type="InterPro" id="IPR001343">
    <property type="entry name" value="Hemolysn_Ca-bd"/>
</dbReference>
<evidence type="ECO:0000256" key="5">
    <source>
        <dbReference type="ARBA" id="ARBA00022737"/>
    </source>
</evidence>
<proteinExistence type="predicted"/>
<keyword evidence="4" id="KW-0964">Secreted</keyword>
<dbReference type="Pfam" id="PF17803">
    <property type="entry name" value="Cadherin_4"/>
    <property type="match status" value="1"/>
</dbReference>
<dbReference type="InterPro" id="IPR013858">
    <property type="entry name" value="Peptidase_M10B_C"/>
</dbReference>
<dbReference type="PANTHER" id="PTHR24027">
    <property type="entry name" value="CADHERIN-23"/>
    <property type="match status" value="1"/>
</dbReference>
<evidence type="ECO:0000313" key="11">
    <source>
        <dbReference type="Proteomes" id="UP001569200"/>
    </source>
</evidence>
<dbReference type="InterPro" id="IPR039808">
    <property type="entry name" value="Cadherin"/>
</dbReference>
<comment type="cofactor">
    <cofactor evidence="1">
        <name>Ca(2+)</name>
        <dbReference type="ChEBI" id="CHEBI:29108"/>
    </cofactor>
</comment>
<dbReference type="InterPro" id="IPR011049">
    <property type="entry name" value="Serralysin-like_metalloprot_C"/>
</dbReference>
<keyword evidence="5" id="KW-0677">Repeat</keyword>
<name>A0ABV4M069_VIBSP</name>
<dbReference type="Pfam" id="PF00028">
    <property type="entry name" value="Cadherin"/>
    <property type="match status" value="1"/>
</dbReference>
<dbReference type="InterPro" id="IPR002126">
    <property type="entry name" value="Cadherin-like_dom"/>
</dbReference>
<dbReference type="InterPro" id="IPR015919">
    <property type="entry name" value="Cadherin-like_sf"/>
</dbReference>
<dbReference type="RefSeq" id="WP_371691509.1">
    <property type="nucleotide sequence ID" value="NZ_JBGOOW010000088.1"/>
</dbReference>
<organism evidence="10 11">
    <name type="scientific">Vibrio splendidus</name>
    <dbReference type="NCBI Taxonomy" id="29497"/>
    <lineage>
        <taxon>Bacteria</taxon>
        <taxon>Pseudomonadati</taxon>
        <taxon>Pseudomonadota</taxon>
        <taxon>Gammaproteobacteria</taxon>
        <taxon>Vibrionales</taxon>
        <taxon>Vibrionaceae</taxon>
        <taxon>Vibrio</taxon>
    </lineage>
</organism>
<feature type="domain" description="Cadherin" evidence="9">
    <location>
        <begin position="26"/>
        <end position="122"/>
    </location>
</feature>
<evidence type="ECO:0000256" key="6">
    <source>
        <dbReference type="ARBA" id="ARBA00022837"/>
    </source>
</evidence>
<dbReference type="Gene3D" id="3.40.50.410">
    <property type="entry name" value="von Willebrand factor, type A domain"/>
    <property type="match status" value="1"/>
</dbReference>
<dbReference type="Pfam" id="PF00353">
    <property type="entry name" value="HemolysinCabind"/>
    <property type="match status" value="1"/>
</dbReference>
<dbReference type="PROSITE" id="PS50268">
    <property type="entry name" value="CADHERIN_2"/>
    <property type="match status" value="2"/>
</dbReference>
<dbReference type="PROSITE" id="PS00330">
    <property type="entry name" value="HEMOLYSIN_CALCIUM"/>
    <property type="match status" value="2"/>
</dbReference>
<dbReference type="InterPro" id="IPR018511">
    <property type="entry name" value="Hemolysin-typ_Ca-bd_CS"/>
</dbReference>